<evidence type="ECO:0000256" key="13">
    <source>
        <dbReference type="SAM" id="MobiDB-lite"/>
    </source>
</evidence>
<evidence type="ECO:0000256" key="11">
    <source>
        <dbReference type="ARBA" id="ARBA00023136"/>
    </source>
</evidence>
<evidence type="ECO:0000256" key="7">
    <source>
        <dbReference type="ARBA" id="ARBA00022692"/>
    </source>
</evidence>
<dbReference type="AlphaFoldDB" id="A0A238HDY4"/>
<name>A0A238HDY4_9NEIS</name>
<dbReference type="STRING" id="1522312.GCA_900177895_02107"/>
<dbReference type="Proteomes" id="UP000215450">
    <property type="component" value="Unassembled WGS sequence"/>
</dbReference>
<dbReference type="GO" id="GO:0015774">
    <property type="term" value="P:polysaccharide transport"/>
    <property type="evidence" value="ECO:0007669"/>
    <property type="project" value="UniProtKB-KW"/>
</dbReference>
<comment type="subcellular location">
    <subcellularLocation>
        <location evidence="1">Cell inner membrane</location>
        <topology evidence="1">Multi-pass membrane protein</topology>
    </subcellularLocation>
</comment>
<proteinExistence type="inferred from homology"/>
<dbReference type="EMBL" id="FXUV01000001">
    <property type="protein sequence ID" value="SMQ11731.1"/>
    <property type="molecule type" value="Genomic_DNA"/>
</dbReference>
<evidence type="ECO:0000256" key="2">
    <source>
        <dbReference type="ARBA" id="ARBA00008436"/>
    </source>
</evidence>
<dbReference type="InterPro" id="IPR005705">
    <property type="entry name" value="BexC_CtrB_KpsE_VexD"/>
</dbReference>
<evidence type="ECO:0000256" key="10">
    <source>
        <dbReference type="ARBA" id="ARBA00023047"/>
    </source>
</evidence>
<dbReference type="RefSeq" id="WP_095061880.1">
    <property type="nucleotide sequence ID" value="NZ_FXUV02000001.1"/>
</dbReference>
<dbReference type="InterPro" id="IPR050445">
    <property type="entry name" value="Bact_polysacc_biosynth/exp"/>
</dbReference>
<evidence type="ECO:0000256" key="8">
    <source>
        <dbReference type="ARBA" id="ARBA00022903"/>
    </source>
</evidence>
<keyword evidence="10" id="KW-0625">Polysaccharide transport</keyword>
<dbReference type="GO" id="GO:0005886">
    <property type="term" value="C:plasma membrane"/>
    <property type="evidence" value="ECO:0007669"/>
    <property type="project" value="UniProtKB-SubCell"/>
</dbReference>
<feature type="region of interest" description="Disordered" evidence="13">
    <location>
        <begin position="1"/>
        <end position="25"/>
    </location>
</feature>
<sequence>MSENQENPVAQEEQPKILPTPAPEPVIEKPVKKSKPFNWLLWVSVILPTVCSITYFGFIAADQYVSESSFIVRSANNRSGGSGLEALFQNVGMSRSQDDSYAVQEYMRSRTALNELSKTMKVRDFYEQKGDAFSRFNGFGWENSEEAFYQYYRGKLGINLDSVSGITTLRVQSFGADESQNINAALLKKGETLINSINERARKDTVKFAEQAVETAQEKVQEASSELMKFRTTNGVLDLKEQSGMQLSLVSKLQDELIAIQTQLDQVRAVTPDNPQISGLETREKSLLKEIARQTKMMTGATGKSIANKAAEYQRLVLNNELAEKQLTIAISSLETAKSEADRQQLYLEVVSHPSKPDMPQLPNRLYNIVATFIIGLMVYGILSLLSASVREHKN</sequence>
<dbReference type="OrthoDB" id="5497849at2"/>
<dbReference type="EMBL" id="FXUV02000001">
    <property type="protein sequence ID" value="SNB51445.1"/>
    <property type="molecule type" value="Genomic_DNA"/>
</dbReference>
<evidence type="ECO:0000256" key="14">
    <source>
        <dbReference type="SAM" id="Phobius"/>
    </source>
</evidence>
<protein>
    <submittedName>
        <fullName evidence="15">Uncharacterized protein</fullName>
    </submittedName>
</protein>
<feature type="coiled-coil region" evidence="12">
    <location>
        <begin position="206"/>
        <end position="270"/>
    </location>
</feature>
<organism evidence="15">
    <name type="scientific">Kingella negevensis</name>
    <dbReference type="NCBI Taxonomy" id="1522312"/>
    <lineage>
        <taxon>Bacteria</taxon>
        <taxon>Pseudomonadati</taxon>
        <taxon>Pseudomonadota</taxon>
        <taxon>Betaproteobacteria</taxon>
        <taxon>Neisseriales</taxon>
        <taxon>Neisseriaceae</taxon>
        <taxon>Kingella</taxon>
    </lineage>
</organism>
<keyword evidence="4" id="KW-1003">Cell membrane</keyword>
<keyword evidence="3" id="KW-0813">Transport</keyword>
<dbReference type="PANTHER" id="PTHR32309:SF13">
    <property type="entry name" value="FERRIC ENTEROBACTIN TRANSPORT PROTEIN FEPE"/>
    <property type="match status" value="1"/>
</dbReference>
<evidence type="ECO:0000313" key="17">
    <source>
        <dbReference type="Proteomes" id="UP000215450"/>
    </source>
</evidence>
<reference evidence="16 17" key="2">
    <citation type="submission" date="2017-06" db="EMBL/GenBank/DDBJ databases">
        <authorList>
            <person name="Kim H.J."/>
            <person name="Triplett B.A."/>
        </authorList>
    </citation>
    <scope>NUCLEOTIDE SEQUENCE [LARGE SCALE GENOMIC DNA]</scope>
    <source>
        <strain evidence="16">Kingella_eburonensis</strain>
    </source>
</reference>
<dbReference type="GO" id="GO:0004713">
    <property type="term" value="F:protein tyrosine kinase activity"/>
    <property type="evidence" value="ECO:0007669"/>
    <property type="project" value="TreeGrafter"/>
</dbReference>
<keyword evidence="8" id="KW-0972">Capsule biogenesis/degradation</keyword>
<evidence type="ECO:0000256" key="6">
    <source>
        <dbReference type="ARBA" id="ARBA00022597"/>
    </source>
</evidence>
<dbReference type="GO" id="GO:0009276">
    <property type="term" value="C:Gram-negative-bacterium-type cell wall"/>
    <property type="evidence" value="ECO:0007669"/>
    <property type="project" value="InterPro"/>
</dbReference>
<evidence type="ECO:0000313" key="15">
    <source>
        <dbReference type="EMBL" id="SMQ11731.1"/>
    </source>
</evidence>
<keyword evidence="12" id="KW-0175">Coiled coil</keyword>
<keyword evidence="6" id="KW-0762">Sugar transport</keyword>
<keyword evidence="11 14" id="KW-0472">Membrane</keyword>
<accession>A0A238HDY4</accession>
<dbReference type="GO" id="GO:0005351">
    <property type="term" value="F:carbohydrate:proton symporter activity"/>
    <property type="evidence" value="ECO:0007669"/>
    <property type="project" value="InterPro"/>
</dbReference>
<evidence type="ECO:0000256" key="5">
    <source>
        <dbReference type="ARBA" id="ARBA00022519"/>
    </source>
</evidence>
<gene>
    <name evidence="15" type="primary">ctrB</name>
    <name evidence="15" type="ORF">KEBURONENSIS_00086</name>
</gene>
<evidence type="ECO:0000256" key="3">
    <source>
        <dbReference type="ARBA" id="ARBA00022448"/>
    </source>
</evidence>
<evidence type="ECO:0000256" key="1">
    <source>
        <dbReference type="ARBA" id="ARBA00004429"/>
    </source>
</evidence>
<evidence type="ECO:0000313" key="16">
    <source>
        <dbReference type="EMBL" id="SNB51445.1"/>
    </source>
</evidence>
<keyword evidence="17" id="KW-1185">Reference proteome</keyword>
<evidence type="ECO:0000256" key="4">
    <source>
        <dbReference type="ARBA" id="ARBA00022475"/>
    </source>
</evidence>
<keyword evidence="5" id="KW-0997">Cell inner membrane</keyword>
<evidence type="ECO:0000256" key="9">
    <source>
        <dbReference type="ARBA" id="ARBA00022989"/>
    </source>
</evidence>
<feature type="transmembrane region" description="Helical" evidence="14">
    <location>
        <begin position="39"/>
        <end position="61"/>
    </location>
</feature>
<keyword evidence="9 14" id="KW-1133">Transmembrane helix</keyword>
<keyword evidence="7 14" id="KW-0812">Transmembrane</keyword>
<dbReference type="NCBIfam" id="TIGR01010">
    <property type="entry name" value="BexC_CtrB_KpsE"/>
    <property type="match status" value="1"/>
</dbReference>
<dbReference type="PANTHER" id="PTHR32309">
    <property type="entry name" value="TYROSINE-PROTEIN KINASE"/>
    <property type="match status" value="1"/>
</dbReference>
<comment type="similarity">
    <text evidence="2">Belongs to the BexC/CtrB/KpsE family.</text>
</comment>
<reference evidence="15" key="1">
    <citation type="submission" date="2017-05" db="EMBL/GenBank/DDBJ databases">
        <authorList>
            <person name="Song R."/>
            <person name="Chenine A.L."/>
            <person name="Ruprecht R.M."/>
        </authorList>
    </citation>
    <scope>NUCLEOTIDE SEQUENCE</scope>
    <source>
        <strain evidence="15">Kingella_eburonensis</strain>
    </source>
</reference>
<evidence type="ECO:0000256" key="12">
    <source>
        <dbReference type="SAM" id="Coils"/>
    </source>
</evidence>
<feature type="transmembrane region" description="Helical" evidence="14">
    <location>
        <begin position="366"/>
        <end position="386"/>
    </location>
</feature>